<feature type="domain" description="Terpene synthase N-terminal" evidence="6">
    <location>
        <begin position="68"/>
        <end position="142"/>
    </location>
</feature>
<reference evidence="9" key="1">
    <citation type="submission" date="2025-08" db="UniProtKB">
        <authorList>
            <consortium name="RefSeq"/>
        </authorList>
    </citation>
    <scope>IDENTIFICATION</scope>
</reference>
<evidence type="ECO:0000256" key="4">
    <source>
        <dbReference type="ARBA" id="ARBA00022842"/>
    </source>
</evidence>
<dbReference type="OMA" id="TNKYANE"/>
<dbReference type="GO" id="GO:0000287">
    <property type="term" value="F:magnesium ion binding"/>
    <property type="evidence" value="ECO:0007669"/>
    <property type="project" value="InterPro"/>
</dbReference>
<dbReference type="Proteomes" id="UP000189703">
    <property type="component" value="Unplaced"/>
</dbReference>
<dbReference type="SMR" id="A0A1U7ZE50"/>
<dbReference type="InterPro" id="IPR001906">
    <property type="entry name" value="Terpene_synth_N"/>
</dbReference>
<name>A0A1U7ZE50_NELNU</name>
<dbReference type="eggNOG" id="ENOG502QUH3">
    <property type="taxonomic scope" value="Eukaryota"/>
</dbReference>
<dbReference type="InterPro" id="IPR008930">
    <property type="entry name" value="Terpenoid_cyclase/PrenylTrfase"/>
</dbReference>
<dbReference type="KEGG" id="nnu:104589597"/>
<dbReference type="RefSeq" id="XP_010246260.1">
    <property type="nucleotide sequence ID" value="XM_010247958.2"/>
</dbReference>
<evidence type="ECO:0000256" key="5">
    <source>
        <dbReference type="ARBA" id="ARBA00023239"/>
    </source>
</evidence>
<dbReference type="GeneID" id="104589597"/>
<dbReference type="AlphaFoldDB" id="A0A1U7ZE50"/>
<evidence type="ECO:0000313" key="8">
    <source>
        <dbReference type="Proteomes" id="UP000189703"/>
    </source>
</evidence>
<evidence type="ECO:0000313" key="9">
    <source>
        <dbReference type="RefSeq" id="XP_010246260.1"/>
    </source>
</evidence>
<dbReference type="InParanoid" id="A0A1U7ZE50"/>
<dbReference type="InterPro" id="IPR050148">
    <property type="entry name" value="Terpene_synthase-like"/>
</dbReference>
<dbReference type="InterPro" id="IPR008949">
    <property type="entry name" value="Isoprenoid_synthase_dom_sf"/>
</dbReference>
<dbReference type="GO" id="GO:0046246">
    <property type="term" value="P:terpene biosynthetic process"/>
    <property type="evidence" value="ECO:0000318"/>
    <property type="project" value="GO_Central"/>
</dbReference>
<comment type="cofactor">
    <cofactor evidence="1">
        <name>Mn(2+)</name>
        <dbReference type="ChEBI" id="CHEBI:29035"/>
    </cofactor>
</comment>
<keyword evidence="3" id="KW-0479">Metal-binding</keyword>
<dbReference type="FunCoup" id="A0A1U7ZE50">
    <property type="interactions" value="265"/>
</dbReference>
<sequence>MSANSFFIPPSSLSTKQFSQGSCLHPARPVLQHAQKVTKHNIQFLVVSSQFLNQEVIRRSGNYKPSSWDYDGLQSLKSEFLEEAFVERAKKLMVDVKRKLNQAAGAVDQLELIDTLQRLGVGYHFQSDIKSVLESIKDTEEELYAQQFTYRHLIKQLKEKTFPNYKNMARLVSHALEMPLHWRMKRWEARWFIDTYSMKQDVDPLILEFAKLDFNMVQAIYQQELKDASRWWTDLGLAEALRFSRDRIAESYLWTTGVIFEPQFGYCRRQLTKVNCLITTIDDVYGTLDELKLFTDTVERWDINRMGDLPDYMKMCFMALYNSINEMAYDVLKKSGRDILKYLKKGDELKRGDVPKSIQCYMRETGAPEEIAREHIRGLRAKEWKKMNKCMPAPSPFPRAFKDSAIDLGRMAQFMYQHGDGHGVLADCLTRNNIMSLLVNPIPLDKL</sequence>
<dbReference type="PANTHER" id="PTHR31225">
    <property type="entry name" value="OS04G0344100 PROTEIN-RELATED"/>
    <property type="match status" value="1"/>
</dbReference>
<organism evidence="8 9">
    <name type="scientific">Nelumbo nucifera</name>
    <name type="common">Sacred lotus</name>
    <dbReference type="NCBI Taxonomy" id="4432"/>
    <lineage>
        <taxon>Eukaryota</taxon>
        <taxon>Viridiplantae</taxon>
        <taxon>Streptophyta</taxon>
        <taxon>Embryophyta</taxon>
        <taxon>Tracheophyta</taxon>
        <taxon>Spermatophyta</taxon>
        <taxon>Magnoliopsida</taxon>
        <taxon>Proteales</taxon>
        <taxon>Nelumbonaceae</taxon>
        <taxon>Nelumbo</taxon>
    </lineage>
</organism>
<evidence type="ECO:0000256" key="2">
    <source>
        <dbReference type="ARBA" id="ARBA00001946"/>
    </source>
</evidence>
<keyword evidence="4" id="KW-0460">Magnesium</keyword>
<dbReference type="Gene3D" id="1.50.10.130">
    <property type="entry name" value="Terpene synthase, N-terminal domain"/>
    <property type="match status" value="2"/>
</dbReference>
<keyword evidence="8" id="KW-1185">Reference proteome</keyword>
<feature type="domain" description="Terpene synthase metal-binding" evidence="7">
    <location>
        <begin position="234"/>
        <end position="345"/>
    </location>
</feature>
<protein>
    <submittedName>
        <fullName evidence="9">(-)-alpha-terpineol synthase-like</fullName>
    </submittedName>
</protein>
<gene>
    <name evidence="9" type="primary">LOC104589597</name>
</gene>
<dbReference type="Pfam" id="PF01397">
    <property type="entry name" value="Terpene_synth"/>
    <property type="match status" value="1"/>
</dbReference>
<proteinExistence type="predicted"/>
<dbReference type="Gene3D" id="1.10.600.10">
    <property type="entry name" value="Farnesyl Diphosphate Synthase"/>
    <property type="match status" value="2"/>
</dbReference>
<evidence type="ECO:0000259" key="6">
    <source>
        <dbReference type="Pfam" id="PF01397"/>
    </source>
</evidence>
<feature type="domain" description="Terpene synthase metal-binding" evidence="7">
    <location>
        <begin position="347"/>
        <end position="386"/>
    </location>
</feature>
<evidence type="ECO:0000256" key="1">
    <source>
        <dbReference type="ARBA" id="ARBA00001936"/>
    </source>
</evidence>
<dbReference type="InterPro" id="IPR005630">
    <property type="entry name" value="Terpene_synthase_metal-bd"/>
</dbReference>
<dbReference type="SUPFAM" id="SSF48239">
    <property type="entry name" value="Terpenoid cyclases/Protein prenyltransferases"/>
    <property type="match status" value="1"/>
</dbReference>
<accession>A0A1U7ZE50</accession>
<comment type="cofactor">
    <cofactor evidence="2">
        <name>Mg(2+)</name>
        <dbReference type="ChEBI" id="CHEBI:18420"/>
    </cofactor>
</comment>
<keyword evidence="5" id="KW-0456">Lyase</keyword>
<dbReference type="GO" id="GO:0016114">
    <property type="term" value="P:terpenoid biosynthetic process"/>
    <property type="evidence" value="ECO:0007669"/>
    <property type="project" value="InterPro"/>
</dbReference>
<dbReference type="OrthoDB" id="1936865at2759"/>
<evidence type="ECO:0000259" key="7">
    <source>
        <dbReference type="Pfam" id="PF03936"/>
    </source>
</evidence>
<dbReference type="SUPFAM" id="SSF48576">
    <property type="entry name" value="Terpenoid synthases"/>
    <property type="match status" value="1"/>
</dbReference>
<evidence type="ECO:0000256" key="3">
    <source>
        <dbReference type="ARBA" id="ARBA00022723"/>
    </source>
</evidence>
<dbReference type="STRING" id="4432.A0A1U7ZE50"/>
<dbReference type="PANTHER" id="PTHR31225:SF245">
    <property type="entry name" value="(-)-ALPHA-TERPINEOL SYNTHASE-LIKE"/>
    <property type="match status" value="1"/>
</dbReference>
<dbReference type="Pfam" id="PF03936">
    <property type="entry name" value="Terpene_synth_C"/>
    <property type="match status" value="2"/>
</dbReference>
<dbReference type="InterPro" id="IPR036965">
    <property type="entry name" value="Terpene_synth_N_sf"/>
</dbReference>
<dbReference type="GO" id="GO:0010333">
    <property type="term" value="F:terpene synthase activity"/>
    <property type="evidence" value="ECO:0000318"/>
    <property type="project" value="GO_Central"/>
</dbReference>